<organism evidence="1 2">
    <name type="scientific">Parvibaculum sedimenti</name>
    <dbReference type="NCBI Taxonomy" id="2608632"/>
    <lineage>
        <taxon>Bacteria</taxon>
        <taxon>Pseudomonadati</taxon>
        <taxon>Pseudomonadota</taxon>
        <taxon>Alphaproteobacteria</taxon>
        <taxon>Hyphomicrobiales</taxon>
        <taxon>Parvibaculaceae</taxon>
        <taxon>Parvibaculum</taxon>
    </lineage>
</organism>
<evidence type="ECO:0000313" key="1">
    <source>
        <dbReference type="EMBL" id="KAB7738417.1"/>
    </source>
</evidence>
<dbReference type="AlphaFoldDB" id="A0A6N6VGD1"/>
<dbReference type="RefSeq" id="WP_152217647.1">
    <property type="nucleotide sequence ID" value="NZ_WESC01000025.1"/>
</dbReference>
<dbReference type="Gene3D" id="1.10.238.160">
    <property type="match status" value="1"/>
</dbReference>
<comment type="caution">
    <text evidence="1">The sequence shown here is derived from an EMBL/GenBank/DDBJ whole genome shotgun (WGS) entry which is preliminary data.</text>
</comment>
<sequence>MSQKFIRLTDVRSRYGLSKSTIYDLIAKGNFPAPVHIGRSALWSVDLLERHDDALLAASQAEVNHG</sequence>
<name>A0A6N6VGD1_9HYPH</name>
<dbReference type="Proteomes" id="UP000468901">
    <property type="component" value="Unassembled WGS sequence"/>
</dbReference>
<protein>
    <submittedName>
        <fullName evidence="1">AlpA family phage regulatory protein</fullName>
    </submittedName>
</protein>
<proteinExistence type="predicted"/>
<keyword evidence="2" id="KW-1185">Reference proteome</keyword>
<reference evidence="1 2" key="1">
    <citation type="submission" date="2019-09" db="EMBL/GenBank/DDBJ databases">
        <title>Parvibaculum sedimenti sp. nov., isolated from sediment.</title>
        <authorList>
            <person name="Wang Y."/>
        </authorList>
    </citation>
    <scope>NUCLEOTIDE SEQUENCE [LARGE SCALE GENOMIC DNA]</scope>
    <source>
        <strain evidence="1 2">HXT-9</strain>
    </source>
</reference>
<dbReference type="EMBL" id="WESC01000025">
    <property type="protein sequence ID" value="KAB7738417.1"/>
    <property type="molecule type" value="Genomic_DNA"/>
</dbReference>
<accession>A0A6N6VGD1</accession>
<dbReference type="InterPro" id="IPR010260">
    <property type="entry name" value="AlpA"/>
</dbReference>
<dbReference type="Pfam" id="PF05930">
    <property type="entry name" value="Phage_AlpA"/>
    <property type="match status" value="1"/>
</dbReference>
<evidence type="ECO:0000313" key="2">
    <source>
        <dbReference type="Proteomes" id="UP000468901"/>
    </source>
</evidence>
<gene>
    <name evidence="1" type="ORF">F2P47_17300</name>
</gene>